<evidence type="ECO:0000313" key="3">
    <source>
        <dbReference type="EMBL" id="TBW40806.1"/>
    </source>
</evidence>
<accession>A0A4Q9VZH8</accession>
<evidence type="ECO:0000313" key="4">
    <source>
        <dbReference type="Proteomes" id="UP000292781"/>
    </source>
</evidence>
<gene>
    <name evidence="3" type="ORF">EYW49_03510</name>
</gene>
<proteinExistence type="predicted"/>
<dbReference type="EMBL" id="SJFN01000003">
    <property type="protein sequence ID" value="TBW40806.1"/>
    <property type="molecule type" value="Genomic_DNA"/>
</dbReference>
<keyword evidence="1" id="KW-1133">Transmembrane helix</keyword>
<name>A0A4Q9VZH8_9HYPH</name>
<keyword evidence="2" id="KW-0732">Signal</keyword>
<dbReference type="Proteomes" id="UP000292781">
    <property type="component" value="Unassembled WGS sequence"/>
</dbReference>
<feature type="chain" id="PRO_5020795430" description="PEP-CTERM sorting domain-containing protein" evidence="2">
    <location>
        <begin position="27"/>
        <end position="240"/>
    </location>
</feature>
<keyword evidence="4" id="KW-1185">Reference proteome</keyword>
<feature type="transmembrane region" description="Helical" evidence="1">
    <location>
        <begin position="211"/>
        <end position="230"/>
    </location>
</feature>
<evidence type="ECO:0008006" key="5">
    <source>
        <dbReference type="Google" id="ProtNLM"/>
    </source>
</evidence>
<protein>
    <recommendedName>
        <fullName evidence="5">PEP-CTERM sorting domain-containing protein</fullName>
    </recommendedName>
</protein>
<feature type="signal peptide" evidence="2">
    <location>
        <begin position="1"/>
        <end position="26"/>
    </location>
</feature>
<comment type="caution">
    <text evidence="3">The sequence shown here is derived from an EMBL/GenBank/DDBJ whole genome shotgun (WGS) entry which is preliminary data.</text>
</comment>
<evidence type="ECO:0000256" key="2">
    <source>
        <dbReference type="SAM" id="SignalP"/>
    </source>
</evidence>
<dbReference type="OrthoDB" id="5704224at2"/>
<keyword evidence="1" id="KW-0472">Membrane</keyword>
<sequence length="240" mass="25323">MRISHAIKAICLSYILILSATPASHATDVTVGTHEFDWGILNDVAEFQQVYSSSLFNGTTTINSLSLYNASTSTNFSDPTLLTVSFYQTTKNIGALSTDLSSNKGNLISNFGSFNISASLTGGIYQYGSFIGGLLTFAGNAFTYDPSKGNLLVDFVASDSPYRDQPTLQAFGANPLVSIAYNGSLGQSDAGAYAGNYGYVTTFGTVAAVPGPQAGVGLPAILGLMGFWLYRRRSIHARAA</sequence>
<dbReference type="RefSeq" id="WP_131306204.1">
    <property type="nucleotide sequence ID" value="NZ_SJFN01000003.1"/>
</dbReference>
<evidence type="ECO:0000256" key="1">
    <source>
        <dbReference type="SAM" id="Phobius"/>
    </source>
</evidence>
<organism evidence="3 4">
    <name type="scientific">Siculibacillus lacustris</name>
    <dbReference type="NCBI Taxonomy" id="1549641"/>
    <lineage>
        <taxon>Bacteria</taxon>
        <taxon>Pseudomonadati</taxon>
        <taxon>Pseudomonadota</taxon>
        <taxon>Alphaproteobacteria</taxon>
        <taxon>Hyphomicrobiales</taxon>
        <taxon>Ancalomicrobiaceae</taxon>
        <taxon>Siculibacillus</taxon>
    </lineage>
</organism>
<keyword evidence="1" id="KW-0812">Transmembrane</keyword>
<reference evidence="3 4" key="1">
    <citation type="submission" date="2019-02" db="EMBL/GenBank/DDBJ databases">
        <title>Siculibacillus lacustris gen. nov., sp. nov., a new rosette-forming bacterium isolated from a freshwater crater lake (Lake St. Ana, Romania).</title>
        <authorList>
            <person name="Felfoldi T."/>
            <person name="Marton Z."/>
            <person name="Szabo A."/>
            <person name="Mentes A."/>
            <person name="Boka K."/>
            <person name="Marialigeti K."/>
            <person name="Mathe I."/>
            <person name="Koncz M."/>
            <person name="Schumann P."/>
            <person name="Toth E."/>
        </authorList>
    </citation>
    <scope>NUCLEOTIDE SEQUENCE [LARGE SCALE GENOMIC DNA]</scope>
    <source>
        <strain evidence="3 4">SA-279</strain>
    </source>
</reference>
<dbReference type="AlphaFoldDB" id="A0A4Q9VZH8"/>